<dbReference type="Gene3D" id="1.10.10.60">
    <property type="entry name" value="Homeodomain-like"/>
    <property type="match status" value="1"/>
</dbReference>
<dbReference type="AlphaFoldDB" id="A0A7X2LT26"/>
<name>A0A7X2LT26_9BURK</name>
<protein>
    <submittedName>
        <fullName evidence="3">Helix-turn-helix domain-containing protein</fullName>
    </submittedName>
</protein>
<dbReference type="EMBL" id="WKJJ01000004">
    <property type="protein sequence ID" value="MRV71552.1"/>
    <property type="molecule type" value="Genomic_DNA"/>
</dbReference>
<sequence>MMPVTCPAPGERAPRAAHTSGGAPHERLYPAPPALQGVLAALVSRDTSRLALSSAQRLSHFPASPLITLSWYHGLEAGLVTDGEQGAQWQPFGARVVMSGSQSRPLVSWAPTTGRGYIACFPADVAQALFGVDLPALHDRFVPARDVLDAGWTPLFDALLGAPDDAATMAALEQHLLPRWRAVNGDVSPLASVRQLGRHWVERLALKAHGWQRDVSPRHVERRIKSYSGRSLREWQALVRTESLFFAARDRYETGAAFDWADLAQQEGFSDQAHMSRVARQITGFPPGEFAQRFIGDESFWMYRLWV</sequence>
<dbReference type="GO" id="GO:0043565">
    <property type="term" value="F:sequence-specific DNA binding"/>
    <property type="evidence" value="ECO:0007669"/>
    <property type="project" value="InterPro"/>
</dbReference>
<evidence type="ECO:0000259" key="2">
    <source>
        <dbReference type="PROSITE" id="PS01124"/>
    </source>
</evidence>
<proteinExistence type="predicted"/>
<evidence type="ECO:0000313" key="4">
    <source>
        <dbReference type="Proteomes" id="UP000446768"/>
    </source>
</evidence>
<evidence type="ECO:0000256" key="1">
    <source>
        <dbReference type="SAM" id="MobiDB-lite"/>
    </source>
</evidence>
<gene>
    <name evidence="3" type="ORF">GJ700_07420</name>
</gene>
<dbReference type="GO" id="GO:0003700">
    <property type="term" value="F:DNA-binding transcription factor activity"/>
    <property type="evidence" value="ECO:0007669"/>
    <property type="project" value="InterPro"/>
</dbReference>
<comment type="caution">
    <text evidence="3">The sequence shown here is derived from an EMBL/GenBank/DDBJ whole genome shotgun (WGS) entry which is preliminary data.</text>
</comment>
<keyword evidence="4" id="KW-1185">Reference proteome</keyword>
<dbReference type="Proteomes" id="UP000446768">
    <property type="component" value="Unassembled WGS sequence"/>
</dbReference>
<feature type="region of interest" description="Disordered" evidence="1">
    <location>
        <begin position="1"/>
        <end position="25"/>
    </location>
</feature>
<dbReference type="PROSITE" id="PS01124">
    <property type="entry name" value="HTH_ARAC_FAMILY_2"/>
    <property type="match status" value="1"/>
</dbReference>
<feature type="domain" description="HTH araC/xylS-type" evidence="2">
    <location>
        <begin position="215"/>
        <end position="293"/>
    </location>
</feature>
<dbReference type="InterPro" id="IPR018060">
    <property type="entry name" value="HTH_AraC"/>
</dbReference>
<evidence type="ECO:0000313" key="3">
    <source>
        <dbReference type="EMBL" id="MRV71552.1"/>
    </source>
</evidence>
<organism evidence="3 4">
    <name type="scientific">Pseudoduganella rivuli</name>
    <dbReference type="NCBI Taxonomy" id="2666085"/>
    <lineage>
        <taxon>Bacteria</taxon>
        <taxon>Pseudomonadati</taxon>
        <taxon>Pseudomonadota</taxon>
        <taxon>Betaproteobacteria</taxon>
        <taxon>Burkholderiales</taxon>
        <taxon>Oxalobacteraceae</taxon>
        <taxon>Telluria group</taxon>
        <taxon>Pseudoduganella</taxon>
    </lineage>
</organism>
<dbReference type="SMART" id="SM00342">
    <property type="entry name" value="HTH_ARAC"/>
    <property type="match status" value="1"/>
</dbReference>
<reference evidence="3 4" key="1">
    <citation type="submission" date="2019-11" db="EMBL/GenBank/DDBJ databases">
        <title>Novel species isolated from a subtropical stream in China.</title>
        <authorList>
            <person name="Lu H."/>
        </authorList>
    </citation>
    <scope>NUCLEOTIDE SEQUENCE [LARGE SCALE GENOMIC DNA]</scope>
    <source>
        <strain evidence="3 4">FT92W</strain>
    </source>
</reference>
<accession>A0A7X2LT26</accession>